<name>A0A6G1GPF5_9PEZI</name>
<protein>
    <recommendedName>
        <fullName evidence="9">Transcriptional activator of proteases prtT</fullName>
    </recommendedName>
    <alternativeName>
        <fullName evidence="10">Zn(2)-C6 zinc finger-containing protein prtT</fullName>
    </alternativeName>
</protein>
<keyword evidence="2" id="KW-0479">Metal-binding</keyword>
<dbReference type="EMBL" id="ML977181">
    <property type="protein sequence ID" value="KAF1982712.1"/>
    <property type="molecule type" value="Genomic_DNA"/>
</dbReference>
<dbReference type="PROSITE" id="PS50048">
    <property type="entry name" value="ZN2_CY6_FUNGAL_2"/>
    <property type="match status" value="1"/>
</dbReference>
<feature type="region of interest" description="Disordered" evidence="11">
    <location>
        <begin position="102"/>
        <end position="121"/>
    </location>
</feature>
<dbReference type="AlphaFoldDB" id="A0A6G1GPF5"/>
<dbReference type="SMART" id="SM00066">
    <property type="entry name" value="GAL4"/>
    <property type="match status" value="1"/>
</dbReference>
<evidence type="ECO:0000256" key="3">
    <source>
        <dbReference type="ARBA" id="ARBA00022833"/>
    </source>
</evidence>
<dbReference type="GO" id="GO:0000976">
    <property type="term" value="F:transcription cis-regulatory region binding"/>
    <property type="evidence" value="ECO:0007669"/>
    <property type="project" value="TreeGrafter"/>
</dbReference>
<evidence type="ECO:0000256" key="1">
    <source>
        <dbReference type="ARBA" id="ARBA00004123"/>
    </source>
</evidence>
<evidence type="ECO:0000256" key="7">
    <source>
        <dbReference type="ARBA" id="ARBA00023242"/>
    </source>
</evidence>
<keyword evidence="4" id="KW-0805">Transcription regulation</keyword>
<evidence type="ECO:0000313" key="13">
    <source>
        <dbReference type="EMBL" id="KAF1982712.1"/>
    </source>
</evidence>
<keyword evidence="3" id="KW-0862">Zinc</keyword>
<dbReference type="PANTHER" id="PTHR31845">
    <property type="entry name" value="FINGER DOMAIN PROTEIN, PUTATIVE-RELATED"/>
    <property type="match status" value="1"/>
</dbReference>
<dbReference type="InterPro" id="IPR036864">
    <property type="entry name" value="Zn2-C6_fun-type_DNA-bd_sf"/>
</dbReference>
<gene>
    <name evidence="13" type="ORF">K402DRAFT_188614</name>
</gene>
<dbReference type="Proteomes" id="UP000800041">
    <property type="component" value="Unassembled WGS sequence"/>
</dbReference>
<dbReference type="PANTHER" id="PTHR31845:SF34">
    <property type="entry name" value="TRANSCRIPTIONAL ACTIVATOR OF PROTEASES PRTT"/>
    <property type="match status" value="1"/>
</dbReference>
<comment type="similarity">
    <text evidence="8">Belongs to the prtT family.</text>
</comment>
<reference evidence="13" key="1">
    <citation type="journal article" date="2020" name="Stud. Mycol.">
        <title>101 Dothideomycetes genomes: a test case for predicting lifestyles and emergence of pathogens.</title>
        <authorList>
            <person name="Haridas S."/>
            <person name="Albert R."/>
            <person name="Binder M."/>
            <person name="Bloem J."/>
            <person name="Labutti K."/>
            <person name="Salamov A."/>
            <person name="Andreopoulos B."/>
            <person name="Baker S."/>
            <person name="Barry K."/>
            <person name="Bills G."/>
            <person name="Bluhm B."/>
            <person name="Cannon C."/>
            <person name="Castanera R."/>
            <person name="Culley D."/>
            <person name="Daum C."/>
            <person name="Ezra D."/>
            <person name="Gonzalez J."/>
            <person name="Henrissat B."/>
            <person name="Kuo A."/>
            <person name="Liang C."/>
            <person name="Lipzen A."/>
            <person name="Lutzoni F."/>
            <person name="Magnuson J."/>
            <person name="Mondo S."/>
            <person name="Nolan M."/>
            <person name="Ohm R."/>
            <person name="Pangilinan J."/>
            <person name="Park H.-J."/>
            <person name="Ramirez L."/>
            <person name="Alfaro M."/>
            <person name="Sun H."/>
            <person name="Tritt A."/>
            <person name="Yoshinaga Y."/>
            <person name="Zwiers L.-H."/>
            <person name="Turgeon B."/>
            <person name="Goodwin S."/>
            <person name="Spatafora J."/>
            <person name="Crous P."/>
            <person name="Grigoriev I."/>
        </authorList>
    </citation>
    <scope>NUCLEOTIDE SEQUENCE</scope>
    <source>
        <strain evidence="13">CBS 113979</strain>
    </source>
</reference>
<organism evidence="13 14">
    <name type="scientific">Aulographum hederae CBS 113979</name>
    <dbReference type="NCBI Taxonomy" id="1176131"/>
    <lineage>
        <taxon>Eukaryota</taxon>
        <taxon>Fungi</taxon>
        <taxon>Dikarya</taxon>
        <taxon>Ascomycota</taxon>
        <taxon>Pezizomycotina</taxon>
        <taxon>Dothideomycetes</taxon>
        <taxon>Pleosporomycetidae</taxon>
        <taxon>Aulographales</taxon>
        <taxon>Aulographaceae</taxon>
    </lineage>
</organism>
<evidence type="ECO:0000259" key="12">
    <source>
        <dbReference type="PROSITE" id="PS50048"/>
    </source>
</evidence>
<dbReference type="GO" id="GO:0000981">
    <property type="term" value="F:DNA-binding transcription factor activity, RNA polymerase II-specific"/>
    <property type="evidence" value="ECO:0007669"/>
    <property type="project" value="InterPro"/>
</dbReference>
<dbReference type="InterPro" id="IPR001138">
    <property type="entry name" value="Zn2Cys6_DnaBD"/>
</dbReference>
<evidence type="ECO:0000256" key="6">
    <source>
        <dbReference type="ARBA" id="ARBA00023163"/>
    </source>
</evidence>
<dbReference type="CDD" id="cd12148">
    <property type="entry name" value="fungal_TF_MHR"/>
    <property type="match status" value="1"/>
</dbReference>
<keyword evidence="14" id="KW-1185">Reference proteome</keyword>
<sequence>MPPERGRAAKACAACRKQKIRCYEPIHAGASCLRCQRLRLQCSLEELSSADDVRPFSQAGYNSTTNARIDHLERQVARLLERIGEDHNAAFAREERGATAIVDQSVSESRTADGPDDPPVAPVYQIRDILNQEHANERVQTPSTRDDEPGQRNAVEQILSQDDIAHLLGLFAEHYGRWVAFDQKATPQALYHEIRKSPLLLCACCLIAVRHTSVASTIAPRLFETAQSLLSKALLVVPQSIDFFRAVLILSMWSTTVGQKPLSIDSWLISGFAIQHGLSSNLFHLDDHRKASRQMNQVELDQIYLWNHLCLVHLHYCVGTRRPSVLNRVQIDQCKRALSFDSTTNFETRMVAELNLYWILYESLSFSVDLPKSQAALQSWKQDWKHVLEQPRSQFLEMGFYFAQLLVYDRSLKSRSAKVRESLLSEMVRLSSTIIKLAMDTSDERTKHLTDHIYHLITFAAITLCRLLHKYEKDLRSNTEVSDLDTLIVSLVAWLHSIGLPSHAAHILGDTVDAFHKKLRPEARSSSTPANLMDGLDGVFDIGTFFPELIGVDFNNDSMSFLPDWEPLYEGPAT</sequence>
<keyword evidence="5" id="KW-0238">DNA-binding</keyword>
<dbReference type="GO" id="GO:0005634">
    <property type="term" value="C:nucleus"/>
    <property type="evidence" value="ECO:0007669"/>
    <property type="project" value="UniProtKB-SubCell"/>
</dbReference>
<dbReference type="GO" id="GO:0008270">
    <property type="term" value="F:zinc ion binding"/>
    <property type="evidence" value="ECO:0007669"/>
    <property type="project" value="InterPro"/>
</dbReference>
<evidence type="ECO:0000256" key="8">
    <source>
        <dbReference type="ARBA" id="ARBA00038134"/>
    </source>
</evidence>
<keyword evidence="6" id="KW-0804">Transcription</keyword>
<dbReference type="Pfam" id="PF00172">
    <property type="entry name" value="Zn_clus"/>
    <property type="match status" value="1"/>
</dbReference>
<dbReference type="Gene3D" id="4.10.240.10">
    <property type="entry name" value="Zn(2)-C6 fungal-type DNA-binding domain"/>
    <property type="match status" value="1"/>
</dbReference>
<comment type="subcellular location">
    <subcellularLocation>
        <location evidence="1">Nucleus</location>
    </subcellularLocation>
</comment>
<dbReference type="OrthoDB" id="2595934at2759"/>
<evidence type="ECO:0000256" key="2">
    <source>
        <dbReference type="ARBA" id="ARBA00022723"/>
    </source>
</evidence>
<evidence type="ECO:0000256" key="10">
    <source>
        <dbReference type="ARBA" id="ARBA00042461"/>
    </source>
</evidence>
<evidence type="ECO:0000313" key="14">
    <source>
        <dbReference type="Proteomes" id="UP000800041"/>
    </source>
</evidence>
<evidence type="ECO:0000256" key="5">
    <source>
        <dbReference type="ARBA" id="ARBA00023125"/>
    </source>
</evidence>
<feature type="domain" description="Zn(2)-C6 fungal-type" evidence="12">
    <location>
        <begin position="11"/>
        <end position="44"/>
    </location>
</feature>
<accession>A0A6G1GPF5</accession>
<evidence type="ECO:0000256" key="9">
    <source>
        <dbReference type="ARBA" id="ARBA00041135"/>
    </source>
</evidence>
<dbReference type="SUPFAM" id="SSF57701">
    <property type="entry name" value="Zn2/Cys6 DNA-binding domain"/>
    <property type="match status" value="1"/>
</dbReference>
<dbReference type="PROSITE" id="PS00463">
    <property type="entry name" value="ZN2_CY6_FUNGAL_1"/>
    <property type="match status" value="1"/>
</dbReference>
<keyword evidence="7" id="KW-0539">Nucleus</keyword>
<evidence type="ECO:0000256" key="4">
    <source>
        <dbReference type="ARBA" id="ARBA00023015"/>
    </source>
</evidence>
<dbReference type="InterPro" id="IPR051089">
    <property type="entry name" value="prtT"/>
</dbReference>
<evidence type="ECO:0000256" key="11">
    <source>
        <dbReference type="SAM" id="MobiDB-lite"/>
    </source>
</evidence>
<proteinExistence type="inferred from homology"/>